<protein>
    <submittedName>
        <fullName evidence="2">Uncharacterized protein</fullName>
    </submittedName>
</protein>
<name>A0A7Y0YRK7_STRSA</name>
<accession>A0A7Y0YRK7</accession>
<reference evidence="2" key="1">
    <citation type="submission" date="2020-04" db="EMBL/GenBank/DDBJ databases">
        <authorList>
            <person name="Chakraborty B."/>
            <person name="Walker A.R."/>
            <person name="Burne R.A."/>
        </authorList>
    </citation>
    <scope>NUCLEOTIDE SEQUENCE [LARGE SCALE GENOMIC DNA]</scope>
    <source>
        <strain evidence="2">BCA8</strain>
    </source>
</reference>
<sequence length="90" mass="10041">MNRKKLIKLGITVLAINALGAAAAYQYPELVRVPSVYAEEPGEDEEIPDAAEAQAAANFKNQWMCLKQQSMNLIQTMRILQKACNMPLMM</sequence>
<feature type="chain" id="PRO_5039465871" evidence="1">
    <location>
        <begin position="24"/>
        <end position="90"/>
    </location>
</feature>
<dbReference type="EMBL" id="JABBCN010000002">
    <property type="protein sequence ID" value="NMX24704.1"/>
    <property type="molecule type" value="Genomic_DNA"/>
</dbReference>
<gene>
    <name evidence="2" type="ORF">HGP05_04485</name>
</gene>
<keyword evidence="1" id="KW-0732">Signal</keyword>
<feature type="signal peptide" evidence="1">
    <location>
        <begin position="1"/>
        <end position="23"/>
    </location>
</feature>
<evidence type="ECO:0000313" key="2">
    <source>
        <dbReference type="EMBL" id="NMX24704.1"/>
    </source>
</evidence>
<organism evidence="2">
    <name type="scientific">Streptococcus sanguinis</name>
    <dbReference type="NCBI Taxonomy" id="1305"/>
    <lineage>
        <taxon>Bacteria</taxon>
        <taxon>Bacillati</taxon>
        <taxon>Bacillota</taxon>
        <taxon>Bacilli</taxon>
        <taxon>Lactobacillales</taxon>
        <taxon>Streptococcaceae</taxon>
        <taxon>Streptococcus</taxon>
    </lineage>
</organism>
<dbReference type="AlphaFoldDB" id="A0A7Y0YRK7"/>
<evidence type="ECO:0000256" key="1">
    <source>
        <dbReference type="SAM" id="SignalP"/>
    </source>
</evidence>
<proteinExistence type="predicted"/>
<comment type="caution">
    <text evidence="2">The sequence shown here is derived from an EMBL/GenBank/DDBJ whole genome shotgun (WGS) entry which is preliminary data.</text>
</comment>